<feature type="transmembrane region" description="Helical" evidence="1">
    <location>
        <begin position="5"/>
        <end position="23"/>
    </location>
</feature>
<proteinExistence type="predicted"/>
<dbReference type="EMBL" id="JBHUDE010000028">
    <property type="protein sequence ID" value="MFD1607159.1"/>
    <property type="molecule type" value="Genomic_DNA"/>
</dbReference>
<comment type="caution">
    <text evidence="2">The sequence shown here is derived from an EMBL/GenBank/DDBJ whole genome shotgun (WGS) entry which is preliminary data.</text>
</comment>
<feature type="transmembrane region" description="Helical" evidence="1">
    <location>
        <begin position="29"/>
        <end position="45"/>
    </location>
</feature>
<evidence type="ECO:0000313" key="3">
    <source>
        <dbReference type="Proteomes" id="UP001597221"/>
    </source>
</evidence>
<name>A0ABW4HQR0_9BACI</name>
<protein>
    <submittedName>
        <fullName evidence="2">Uncharacterized protein</fullName>
    </submittedName>
</protein>
<keyword evidence="1" id="KW-1133">Transmembrane helix</keyword>
<keyword evidence="1" id="KW-0472">Membrane</keyword>
<accession>A0ABW4HQR0</accession>
<evidence type="ECO:0000256" key="1">
    <source>
        <dbReference type="SAM" id="Phobius"/>
    </source>
</evidence>
<dbReference type="RefSeq" id="WP_251513427.1">
    <property type="nucleotide sequence ID" value="NZ_JAMBON010000011.1"/>
</dbReference>
<keyword evidence="1" id="KW-0812">Transmembrane</keyword>
<gene>
    <name evidence="2" type="ORF">ACFSBH_05790</name>
</gene>
<reference evidence="3" key="1">
    <citation type="journal article" date="2019" name="Int. J. Syst. Evol. Microbiol.">
        <title>The Global Catalogue of Microorganisms (GCM) 10K type strain sequencing project: providing services to taxonomists for standard genome sequencing and annotation.</title>
        <authorList>
            <consortium name="The Broad Institute Genomics Platform"/>
            <consortium name="The Broad Institute Genome Sequencing Center for Infectious Disease"/>
            <person name="Wu L."/>
            <person name="Ma J."/>
        </authorList>
    </citation>
    <scope>NUCLEOTIDE SEQUENCE [LARGE SCALE GENOMIC DNA]</scope>
    <source>
        <strain evidence="3">CGMCC 1.12376</strain>
    </source>
</reference>
<evidence type="ECO:0000313" key="2">
    <source>
        <dbReference type="EMBL" id="MFD1607159.1"/>
    </source>
</evidence>
<organism evidence="2 3">
    <name type="scientific">Oceanobacillus luteolus</name>
    <dbReference type="NCBI Taxonomy" id="1274358"/>
    <lineage>
        <taxon>Bacteria</taxon>
        <taxon>Bacillati</taxon>
        <taxon>Bacillota</taxon>
        <taxon>Bacilli</taxon>
        <taxon>Bacillales</taxon>
        <taxon>Bacillaceae</taxon>
        <taxon>Oceanobacillus</taxon>
    </lineage>
</organism>
<dbReference type="Proteomes" id="UP001597221">
    <property type="component" value="Unassembled WGS sequence"/>
</dbReference>
<sequence length="50" mass="5751">MRNEIIGSIFFILLILGLLIGMLFDRVELFGFLGLMLGLGVVLLFRKKYF</sequence>
<keyword evidence="3" id="KW-1185">Reference proteome</keyword>